<sequence>MANNIKEQIKADLDLAKQTGQLRVDRVREIVKSAVSGVVGEFKEGSRDLRILVREAVSAVTENLTERGTEIKEEVTASIEGALEAVNAQRHEAIAQTQAQVKQLQAQVDEEEEKIQQEVDGILAEIKDTSTEKSSHVKTSIESAVNAIQNSDEAALLRKRYAQLQAQLAIVRANLAARYGGRGEEVTNYLEEAKKWYNDSRPQAESMIGQVKEKHGQLDVKLGEAGGAIARREHQVKQVLKDLLVAATSLFKDKDTVDNGKEPAIRK</sequence>
<reference evidence="2" key="1">
    <citation type="submission" date="2018-12" db="EMBL/GenBank/DDBJ databases">
        <authorList>
            <person name="Will S."/>
            <person name="Neumann-Schaal M."/>
            <person name="Henke P."/>
        </authorList>
    </citation>
    <scope>NUCLEOTIDE SEQUENCE</scope>
    <source>
        <strain evidence="2">PCC 7102</strain>
    </source>
</reference>
<evidence type="ECO:0000256" key="1">
    <source>
        <dbReference type="SAM" id="Coils"/>
    </source>
</evidence>
<dbReference type="Proteomes" id="UP000271624">
    <property type="component" value="Unassembled WGS sequence"/>
</dbReference>
<keyword evidence="3" id="KW-1185">Reference proteome</keyword>
<dbReference type="EMBL" id="RSCL01000027">
    <property type="protein sequence ID" value="RUS99187.1"/>
    <property type="molecule type" value="Genomic_DNA"/>
</dbReference>
<feature type="coiled-coil region" evidence="1">
    <location>
        <begin position="87"/>
        <end position="121"/>
    </location>
</feature>
<comment type="caution">
    <text evidence="2">The sequence shown here is derived from an EMBL/GenBank/DDBJ whole genome shotgun (WGS) entry which is preliminary data.</text>
</comment>
<dbReference type="Gene3D" id="1.20.120.20">
    <property type="entry name" value="Apolipoprotein"/>
    <property type="match status" value="1"/>
</dbReference>
<dbReference type="RefSeq" id="WP_127085953.1">
    <property type="nucleotide sequence ID" value="NZ_RSCL01000027.1"/>
</dbReference>
<dbReference type="OrthoDB" id="508829at2"/>
<gene>
    <name evidence="2" type="ORF">DSM106972_078890</name>
</gene>
<evidence type="ECO:0000313" key="3">
    <source>
        <dbReference type="Proteomes" id="UP000271624"/>
    </source>
</evidence>
<name>A0A433UZF9_9CYAN</name>
<organism evidence="2 3">
    <name type="scientific">Dulcicalothrix desertica PCC 7102</name>
    <dbReference type="NCBI Taxonomy" id="232991"/>
    <lineage>
        <taxon>Bacteria</taxon>
        <taxon>Bacillati</taxon>
        <taxon>Cyanobacteriota</taxon>
        <taxon>Cyanophyceae</taxon>
        <taxon>Nostocales</taxon>
        <taxon>Calotrichaceae</taxon>
        <taxon>Dulcicalothrix</taxon>
    </lineage>
</organism>
<evidence type="ECO:0000313" key="2">
    <source>
        <dbReference type="EMBL" id="RUS99187.1"/>
    </source>
</evidence>
<accession>A0A433UZF9</accession>
<dbReference type="AlphaFoldDB" id="A0A433UZF9"/>
<dbReference type="SUPFAM" id="SSF58113">
    <property type="entry name" value="Apolipoprotein A-I"/>
    <property type="match status" value="1"/>
</dbReference>
<evidence type="ECO:0008006" key="4">
    <source>
        <dbReference type="Google" id="ProtNLM"/>
    </source>
</evidence>
<protein>
    <recommendedName>
        <fullName evidence="4">Histidine kinase</fullName>
    </recommendedName>
</protein>
<proteinExistence type="predicted"/>
<reference evidence="2" key="2">
    <citation type="journal article" date="2019" name="Genome Biol. Evol.">
        <title>Day and night: Metabolic profiles and evolutionary relationships of six axenic non-marine cyanobacteria.</title>
        <authorList>
            <person name="Will S.E."/>
            <person name="Henke P."/>
            <person name="Boedeker C."/>
            <person name="Huang S."/>
            <person name="Brinkmann H."/>
            <person name="Rohde M."/>
            <person name="Jarek M."/>
            <person name="Friedl T."/>
            <person name="Seufert S."/>
            <person name="Schumacher M."/>
            <person name="Overmann J."/>
            <person name="Neumann-Schaal M."/>
            <person name="Petersen J."/>
        </authorList>
    </citation>
    <scope>NUCLEOTIDE SEQUENCE [LARGE SCALE GENOMIC DNA]</scope>
    <source>
        <strain evidence="2">PCC 7102</strain>
    </source>
</reference>
<keyword evidence="1" id="KW-0175">Coiled coil</keyword>